<evidence type="ECO:0000313" key="2">
    <source>
        <dbReference type="Proteomes" id="UP000243975"/>
    </source>
</evidence>
<reference evidence="1 2" key="1">
    <citation type="journal article" date="2016" name="Sci. Rep.">
        <title>The genome sequence of the outbreeding globe artichoke constructed de novo incorporating a phase-aware low-pass sequencing strategy of F1 progeny.</title>
        <authorList>
            <person name="Scaglione D."/>
            <person name="Reyes-Chin-Wo S."/>
            <person name="Acquadro A."/>
            <person name="Froenicke L."/>
            <person name="Portis E."/>
            <person name="Beitel C."/>
            <person name="Tirone M."/>
            <person name="Mauro R."/>
            <person name="Lo Monaco A."/>
            <person name="Mauromicale G."/>
            <person name="Faccioli P."/>
            <person name="Cattivelli L."/>
            <person name="Rieseberg L."/>
            <person name="Michelmore R."/>
            <person name="Lanteri S."/>
        </authorList>
    </citation>
    <scope>NUCLEOTIDE SEQUENCE [LARGE SCALE GENOMIC DNA]</scope>
    <source>
        <strain evidence="1">2C</strain>
    </source>
</reference>
<dbReference type="AlphaFoldDB" id="A0A103YKJ9"/>
<gene>
    <name evidence="1" type="ORF">Ccrd_010823</name>
</gene>
<dbReference type="STRING" id="59895.A0A103YKJ9"/>
<dbReference type="Gramene" id="KVI10767">
    <property type="protein sequence ID" value="KVI10767"/>
    <property type="gene ID" value="Ccrd_010823"/>
</dbReference>
<feature type="non-terminal residue" evidence="1">
    <location>
        <position position="1"/>
    </location>
</feature>
<name>A0A103YKJ9_CYNCS</name>
<dbReference type="Proteomes" id="UP000243975">
    <property type="component" value="Unassembled WGS sequence"/>
</dbReference>
<dbReference type="EMBL" id="LEKV01001001">
    <property type="protein sequence ID" value="KVI10767.1"/>
    <property type="molecule type" value="Genomic_DNA"/>
</dbReference>
<comment type="caution">
    <text evidence="1">The sequence shown here is derived from an EMBL/GenBank/DDBJ whole genome shotgun (WGS) entry which is preliminary data.</text>
</comment>
<keyword evidence="2" id="KW-1185">Reference proteome</keyword>
<sequence length="167" mass="18774">MMTNQILRSPDWGGRLELVIDRKAKIRFRVSRKQELSILVLLSYMGLNIREKSGKTNKAFILIPPGGEKQNPKEYKKLTIGSISASFSPFPVIGTLLSSCSSLDDSDGLHHSFSTKIEKDLTLARVIPITSRDPLSTRSISFDYQDEDDYSPRKRSTRAVRVDSIAN</sequence>
<evidence type="ECO:0000313" key="1">
    <source>
        <dbReference type="EMBL" id="KVI10767.1"/>
    </source>
</evidence>
<proteinExistence type="predicted"/>
<accession>A0A103YKJ9</accession>
<protein>
    <submittedName>
        <fullName evidence="1">Uncharacterized protein</fullName>
    </submittedName>
</protein>
<organism evidence="1 2">
    <name type="scientific">Cynara cardunculus var. scolymus</name>
    <name type="common">Globe artichoke</name>
    <name type="synonym">Cynara scolymus</name>
    <dbReference type="NCBI Taxonomy" id="59895"/>
    <lineage>
        <taxon>Eukaryota</taxon>
        <taxon>Viridiplantae</taxon>
        <taxon>Streptophyta</taxon>
        <taxon>Embryophyta</taxon>
        <taxon>Tracheophyta</taxon>
        <taxon>Spermatophyta</taxon>
        <taxon>Magnoliopsida</taxon>
        <taxon>eudicotyledons</taxon>
        <taxon>Gunneridae</taxon>
        <taxon>Pentapetalae</taxon>
        <taxon>asterids</taxon>
        <taxon>campanulids</taxon>
        <taxon>Asterales</taxon>
        <taxon>Asteraceae</taxon>
        <taxon>Carduoideae</taxon>
        <taxon>Cardueae</taxon>
        <taxon>Carduinae</taxon>
        <taxon>Cynara</taxon>
    </lineage>
</organism>